<feature type="domain" description="FAD-binding FR-type" evidence="7">
    <location>
        <begin position="280"/>
        <end position="399"/>
    </location>
</feature>
<dbReference type="GO" id="GO:0005886">
    <property type="term" value="C:plasma membrane"/>
    <property type="evidence" value="ECO:0000318"/>
    <property type="project" value="GO_Central"/>
</dbReference>
<evidence type="ECO:0000256" key="5">
    <source>
        <dbReference type="ARBA" id="ARBA00023136"/>
    </source>
</evidence>
<dbReference type="InParanoid" id="H3GF49"/>
<dbReference type="SFLD" id="SFLDS00052">
    <property type="entry name" value="Ferric_Reductase_Domain"/>
    <property type="match status" value="1"/>
</dbReference>
<evidence type="ECO:0000256" key="4">
    <source>
        <dbReference type="ARBA" id="ARBA00023002"/>
    </source>
</evidence>
<evidence type="ECO:0000259" key="7">
    <source>
        <dbReference type="PROSITE" id="PS51384"/>
    </source>
</evidence>
<reference evidence="9" key="1">
    <citation type="journal article" date="2006" name="Science">
        <title>Phytophthora genome sequences uncover evolutionary origins and mechanisms of pathogenesis.</title>
        <authorList>
            <person name="Tyler B.M."/>
            <person name="Tripathy S."/>
            <person name="Zhang X."/>
            <person name="Dehal P."/>
            <person name="Jiang R.H."/>
            <person name="Aerts A."/>
            <person name="Arredondo F.D."/>
            <person name="Baxter L."/>
            <person name="Bensasson D."/>
            <person name="Beynon J.L."/>
            <person name="Chapman J."/>
            <person name="Damasceno C.M."/>
            <person name="Dorrance A.E."/>
            <person name="Dou D."/>
            <person name="Dickerman A.W."/>
            <person name="Dubchak I.L."/>
            <person name="Garbelotto M."/>
            <person name="Gijzen M."/>
            <person name="Gordon S.G."/>
            <person name="Govers F."/>
            <person name="Grunwald N.J."/>
            <person name="Huang W."/>
            <person name="Ivors K.L."/>
            <person name="Jones R.W."/>
            <person name="Kamoun S."/>
            <person name="Krampis K."/>
            <person name="Lamour K.H."/>
            <person name="Lee M.K."/>
            <person name="McDonald W.H."/>
            <person name="Medina M."/>
            <person name="Meijer H.J."/>
            <person name="Nordberg E.K."/>
            <person name="Maclean D.J."/>
            <person name="Ospina-Giraldo M.D."/>
            <person name="Morris P.F."/>
            <person name="Phuntumart V."/>
            <person name="Putnam N.H."/>
            <person name="Rash S."/>
            <person name="Rose J.K."/>
            <person name="Sakihama Y."/>
            <person name="Salamov A.A."/>
            <person name="Savidor A."/>
            <person name="Scheuring C.F."/>
            <person name="Smith B.M."/>
            <person name="Sobral B.W."/>
            <person name="Terry A."/>
            <person name="Torto-Alalibo T.A."/>
            <person name="Win J."/>
            <person name="Xu Z."/>
            <person name="Zhang H."/>
            <person name="Grigoriev I.V."/>
            <person name="Rokhsar D.S."/>
            <person name="Boore J.L."/>
        </authorList>
    </citation>
    <scope>NUCLEOTIDE SEQUENCE [LARGE SCALE GENOMIC DNA]</scope>
    <source>
        <strain evidence="9">Pr102</strain>
    </source>
</reference>
<dbReference type="VEuPathDB" id="FungiDB:KRP22_11338"/>
<sequence>MSAVVADSTPATNYVAPFPNDDHGVEVSTSLAGNQHAPVSPAKAGSSPFDCVKRTWFAFRWKLSTCIFSRPLPFLTATFDLKLGDVLVTLPVAALVLAINADLCAKQDVKGSGSLPMIAMIVVFALTVRNNSILLTLTGLPFERALMYHKFAGVVAILLGGLHGLAYVLEDEGVAVARRRRRLRGGGQSALTQQFSGAILFYLMVALWVFSWSPIRRRFYEFFLRMHWLLFIGIVAFAVIHGAGGVVVGFLPWVLDLVFRHGYLVQKHLRGGFFRCNSASKATKPGIIAQQQVSLCHLPGDILRIQFPRVRSDTGESFQYEAGQYVFLCIPKLSLLEWHPFTISSSPHEVLVTMHVKALGDWTRKLLAAVPLSTDGSHQTTPAPFPILVDGAYGSVSVDIERFNTYAHVALFSGGIGITPMQAVANQLHFDFHRRGRSALKKVHFVWAVRERAMVEAMLNAEFVEARALLRGHTPAYLPDDLLAAGPNGGSTSPNDVFKAEFFLTRGHPDPENPVDRRLQHCMRYTRPDVADILKTMGQDAQKHHKKRVAVLVCGPPGLVRDVIATALKLERTSKVKYDVHTECFDF</sequence>
<keyword evidence="4" id="KW-0560">Oxidoreductase</keyword>
<dbReference type="AlphaFoldDB" id="H3GF49"/>
<dbReference type="InterPro" id="IPR013130">
    <property type="entry name" value="Fe3_Rdtase_TM_dom"/>
</dbReference>
<dbReference type="Pfam" id="PF08030">
    <property type="entry name" value="NAD_binding_6"/>
    <property type="match status" value="2"/>
</dbReference>
<dbReference type="PROSITE" id="PS51384">
    <property type="entry name" value="FAD_FR"/>
    <property type="match status" value="1"/>
</dbReference>
<dbReference type="HOGENOM" id="CLU_031341_0_0_1"/>
<organism evidence="8 9">
    <name type="scientific">Phytophthora ramorum</name>
    <name type="common">Sudden oak death agent</name>
    <dbReference type="NCBI Taxonomy" id="164328"/>
    <lineage>
        <taxon>Eukaryota</taxon>
        <taxon>Sar</taxon>
        <taxon>Stramenopiles</taxon>
        <taxon>Oomycota</taxon>
        <taxon>Peronosporomycetes</taxon>
        <taxon>Peronosporales</taxon>
        <taxon>Peronosporaceae</taxon>
        <taxon>Phytophthora</taxon>
    </lineage>
</organism>
<dbReference type="Pfam" id="PF08022">
    <property type="entry name" value="FAD_binding_8"/>
    <property type="match status" value="1"/>
</dbReference>
<feature type="transmembrane region" description="Helical" evidence="6">
    <location>
        <begin position="190"/>
        <end position="210"/>
    </location>
</feature>
<dbReference type="FunFam" id="2.40.30.10:FF:000125">
    <property type="entry name" value="Ferric reduction oxidase 7"/>
    <property type="match status" value="1"/>
</dbReference>
<name>H3GF49_PHYRM</name>
<proteinExistence type="predicted"/>
<accession>H3GF49</accession>
<dbReference type="SFLD" id="SFLDG01168">
    <property type="entry name" value="Ferric_reductase_subgroup_(FRE"/>
    <property type="match status" value="1"/>
</dbReference>
<evidence type="ECO:0000313" key="8">
    <source>
        <dbReference type="EnsemblProtists" id="Phyra74312"/>
    </source>
</evidence>
<dbReference type="Gene3D" id="2.40.30.10">
    <property type="entry name" value="Translation factors"/>
    <property type="match status" value="1"/>
</dbReference>
<dbReference type="InterPro" id="IPR017927">
    <property type="entry name" value="FAD-bd_FR_type"/>
</dbReference>
<dbReference type="InterPro" id="IPR050369">
    <property type="entry name" value="RBOH/FRE"/>
</dbReference>
<feature type="transmembrane region" description="Helical" evidence="6">
    <location>
        <begin position="117"/>
        <end position="142"/>
    </location>
</feature>
<evidence type="ECO:0000256" key="2">
    <source>
        <dbReference type="ARBA" id="ARBA00022692"/>
    </source>
</evidence>
<dbReference type="SUPFAM" id="SSF63380">
    <property type="entry name" value="Riboflavin synthase domain-like"/>
    <property type="match status" value="1"/>
</dbReference>
<dbReference type="InterPro" id="IPR039261">
    <property type="entry name" value="FNR_nucleotide-bd"/>
</dbReference>
<dbReference type="CDD" id="cd06186">
    <property type="entry name" value="NOX_Duox_like_FAD_NADP"/>
    <property type="match status" value="1"/>
</dbReference>
<dbReference type="eggNOG" id="KOG0039">
    <property type="taxonomic scope" value="Eukaryota"/>
</dbReference>
<dbReference type="STRING" id="164328.H3GF49"/>
<comment type="subcellular location">
    <subcellularLocation>
        <location evidence="1">Membrane</location>
        <topology evidence="1">Multi-pass membrane protein</topology>
    </subcellularLocation>
</comment>
<evidence type="ECO:0000256" key="3">
    <source>
        <dbReference type="ARBA" id="ARBA00022989"/>
    </source>
</evidence>
<dbReference type="SUPFAM" id="SSF52343">
    <property type="entry name" value="Ferredoxin reductase-like, C-terminal NADP-linked domain"/>
    <property type="match status" value="1"/>
</dbReference>
<evidence type="ECO:0000313" key="9">
    <source>
        <dbReference type="Proteomes" id="UP000005238"/>
    </source>
</evidence>
<keyword evidence="2 6" id="KW-0812">Transmembrane</keyword>
<dbReference type="OMA" id="DVHTECF"/>
<dbReference type="VEuPathDB" id="FungiDB:KRP23_1779"/>
<protein>
    <recommendedName>
        <fullName evidence="7">FAD-binding FR-type domain-containing protein</fullName>
    </recommendedName>
</protein>
<dbReference type="GO" id="GO:0016491">
    <property type="term" value="F:oxidoreductase activity"/>
    <property type="evidence" value="ECO:0007669"/>
    <property type="project" value="UniProtKB-KW"/>
</dbReference>
<dbReference type="InterPro" id="IPR013121">
    <property type="entry name" value="Fe_red_NAD-bd_6"/>
</dbReference>
<dbReference type="InterPro" id="IPR013112">
    <property type="entry name" value="FAD-bd_8"/>
</dbReference>
<feature type="transmembrane region" description="Helical" evidence="6">
    <location>
        <begin position="148"/>
        <end position="169"/>
    </location>
</feature>
<feature type="transmembrane region" description="Helical" evidence="6">
    <location>
        <begin position="86"/>
        <end position="105"/>
    </location>
</feature>
<dbReference type="InterPro" id="IPR017938">
    <property type="entry name" value="Riboflavin_synthase-like_b-brl"/>
</dbReference>
<evidence type="ECO:0000256" key="1">
    <source>
        <dbReference type="ARBA" id="ARBA00004141"/>
    </source>
</evidence>
<feature type="transmembrane region" description="Helical" evidence="6">
    <location>
        <begin position="230"/>
        <end position="255"/>
    </location>
</feature>
<dbReference type="EMBL" id="DS566004">
    <property type="status" value="NOT_ANNOTATED_CDS"/>
    <property type="molecule type" value="Genomic_DNA"/>
</dbReference>
<evidence type="ECO:0000256" key="6">
    <source>
        <dbReference type="SAM" id="Phobius"/>
    </source>
</evidence>
<dbReference type="PANTHER" id="PTHR11972:SF55">
    <property type="entry name" value="FERRIC REDUCTASE"/>
    <property type="match status" value="1"/>
</dbReference>
<keyword evidence="9" id="KW-1185">Reference proteome</keyword>
<keyword evidence="3 6" id="KW-1133">Transmembrane helix</keyword>
<reference evidence="8" key="2">
    <citation type="submission" date="2015-06" db="UniProtKB">
        <authorList>
            <consortium name="EnsemblProtists"/>
        </authorList>
    </citation>
    <scope>IDENTIFICATION</scope>
    <source>
        <strain evidence="8">Pr102</strain>
    </source>
</reference>
<dbReference type="Pfam" id="PF01794">
    <property type="entry name" value="Ferric_reduct"/>
    <property type="match status" value="1"/>
</dbReference>
<dbReference type="EnsemblProtists" id="Phyra74312">
    <property type="protein sequence ID" value="Phyra74312"/>
    <property type="gene ID" value="Phyra74312"/>
</dbReference>
<dbReference type="Proteomes" id="UP000005238">
    <property type="component" value="Unassembled WGS sequence"/>
</dbReference>
<keyword evidence="5 6" id="KW-0472">Membrane</keyword>
<dbReference type="Gene3D" id="3.40.50.80">
    <property type="entry name" value="Nucleotide-binding domain of ferredoxin-NADP reductase (FNR) module"/>
    <property type="match status" value="1"/>
</dbReference>
<dbReference type="PANTHER" id="PTHR11972">
    <property type="entry name" value="NADPH OXIDASE"/>
    <property type="match status" value="1"/>
</dbReference>